<proteinExistence type="predicted"/>
<keyword evidence="2" id="KW-1185">Reference proteome</keyword>
<evidence type="ECO:0000313" key="1">
    <source>
        <dbReference type="EMBL" id="KAJ8624361.1"/>
    </source>
</evidence>
<dbReference type="EMBL" id="CM056819">
    <property type="protein sequence ID" value="KAJ8624361.1"/>
    <property type="molecule type" value="Genomic_DNA"/>
</dbReference>
<evidence type="ECO:0000313" key="2">
    <source>
        <dbReference type="Proteomes" id="UP001234297"/>
    </source>
</evidence>
<reference evidence="1 2" key="1">
    <citation type="journal article" date="2022" name="Hortic Res">
        <title>A haplotype resolved chromosomal level avocado genome allows analysis of novel avocado genes.</title>
        <authorList>
            <person name="Nath O."/>
            <person name="Fletcher S.J."/>
            <person name="Hayward A."/>
            <person name="Shaw L.M."/>
            <person name="Masouleh A.K."/>
            <person name="Furtado A."/>
            <person name="Henry R.J."/>
            <person name="Mitter N."/>
        </authorList>
    </citation>
    <scope>NUCLEOTIDE SEQUENCE [LARGE SCALE GENOMIC DNA]</scope>
    <source>
        <strain evidence="2">cv. Hass</strain>
    </source>
</reference>
<sequence>MSKATPLVCTYEHGIDARIHRQMKTYFEGQNVTLCILTTPIPNSYADMFGQIPDAYDRMREDPGNLVKAHEDLAMCAVEMKSVTGNFRALNGIAPI</sequence>
<dbReference type="Proteomes" id="UP001234297">
    <property type="component" value="Chromosome 11"/>
</dbReference>
<comment type="caution">
    <text evidence="1">The sequence shown here is derived from an EMBL/GenBank/DDBJ whole genome shotgun (WGS) entry which is preliminary data.</text>
</comment>
<organism evidence="1 2">
    <name type="scientific">Persea americana</name>
    <name type="common">Avocado</name>
    <dbReference type="NCBI Taxonomy" id="3435"/>
    <lineage>
        <taxon>Eukaryota</taxon>
        <taxon>Viridiplantae</taxon>
        <taxon>Streptophyta</taxon>
        <taxon>Embryophyta</taxon>
        <taxon>Tracheophyta</taxon>
        <taxon>Spermatophyta</taxon>
        <taxon>Magnoliopsida</taxon>
        <taxon>Magnoliidae</taxon>
        <taxon>Laurales</taxon>
        <taxon>Lauraceae</taxon>
        <taxon>Persea</taxon>
    </lineage>
</organism>
<name>A0ACC2KT89_PERAE</name>
<protein>
    <submittedName>
        <fullName evidence="1">Uncharacterized protein</fullName>
    </submittedName>
</protein>
<accession>A0ACC2KT89</accession>
<gene>
    <name evidence="1" type="ORF">MRB53_032891</name>
</gene>